<gene>
    <name evidence="2" type="ORF">B7C42_07467</name>
</gene>
<comment type="caution">
    <text evidence="2">The sequence shown here is derived from an EMBL/GenBank/DDBJ whole genome shotgun (WGS) entry which is preliminary data.</text>
</comment>
<evidence type="ECO:0000313" key="3">
    <source>
        <dbReference type="Proteomes" id="UP000215506"/>
    </source>
</evidence>
<protein>
    <recommendedName>
        <fullName evidence="4">Major facilitator superfamily (MFS) profile domain-containing protein</fullName>
    </recommendedName>
</protein>
<evidence type="ECO:0000256" key="1">
    <source>
        <dbReference type="SAM" id="Phobius"/>
    </source>
</evidence>
<proteinExistence type="predicted"/>
<accession>A0A231GUV4</accession>
<keyword evidence="1" id="KW-0472">Membrane</keyword>
<sequence length="111" mass="11574">MVGVVAAIGTGIAAALGPVMIIEAVRPHEQALANGMQGMMQGIVTTVVTQVLFVVMARGGVVMQGTQFYRESGFVHAYYVVVGLAVVSLLAVALIPRIRHLDEAEVGQAAL</sequence>
<dbReference type="Proteomes" id="UP000215506">
    <property type="component" value="Unassembled WGS sequence"/>
</dbReference>
<dbReference type="AlphaFoldDB" id="A0A231GUV4"/>
<reference evidence="2 3" key="1">
    <citation type="submission" date="2017-07" db="EMBL/GenBank/DDBJ databases">
        <title>First draft Genome Sequence of Nocardia cerradoensis isolated from human infection.</title>
        <authorList>
            <person name="Carrasco G."/>
        </authorList>
    </citation>
    <scope>NUCLEOTIDE SEQUENCE [LARGE SCALE GENOMIC DNA]</scope>
    <source>
        <strain evidence="2 3">CNM20130759</strain>
    </source>
</reference>
<keyword evidence="1" id="KW-0812">Transmembrane</keyword>
<dbReference type="EMBL" id="NGAF01000032">
    <property type="protein sequence ID" value="OXR40409.1"/>
    <property type="molecule type" value="Genomic_DNA"/>
</dbReference>
<dbReference type="InterPro" id="IPR036259">
    <property type="entry name" value="MFS_trans_sf"/>
</dbReference>
<keyword evidence="3" id="KW-1185">Reference proteome</keyword>
<keyword evidence="1" id="KW-1133">Transmembrane helix</keyword>
<feature type="transmembrane region" description="Helical" evidence="1">
    <location>
        <begin position="6"/>
        <end position="26"/>
    </location>
</feature>
<evidence type="ECO:0000313" key="2">
    <source>
        <dbReference type="EMBL" id="OXR40409.1"/>
    </source>
</evidence>
<feature type="transmembrane region" description="Helical" evidence="1">
    <location>
        <begin position="77"/>
        <end position="95"/>
    </location>
</feature>
<dbReference type="SUPFAM" id="SSF103473">
    <property type="entry name" value="MFS general substrate transporter"/>
    <property type="match status" value="1"/>
</dbReference>
<feature type="transmembrane region" description="Helical" evidence="1">
    <location>
        <begin position="38"/>
        <end position="57"/>
    </location>
</feature>
<evidence type="ECO:0008006" key="4">
    <source>
        <dbReference type="Google" id="ProtNLM"/>
    </source>
</evidence>
<name>A0A231GUV4_9NOCA</name>
<organism evidence="2 3">
    <name type="scientific">Nocardia cerradoensis</name>
    <dbReference type="NCBI Taxonomy" id="85688"/>
    <lineage>
        <taxon>Bacteria</taxon>
        <taxon>Bacillati</taxon>
        <taxon>Actinomycetota</taxon>
        <taxon>Actinomycetes</taxon>
        <taxon>Mycobacteriales</taxon>
        <taxon>Nocardiaceae</taxon>
        <taxon>Nocardia</taxon>
    </lineage>
</organism>